<evidence type="ECO:0000313" key="6">
    <source>
        <dbReference type="Proteomes" id="UP000609531"/>
    </source>
</evidence>
<evidence type="ECO:0000259" key="3">
    <source>
        <dbReference type="Pfam" id="PF13193"/>
    </source>
</evidence>
<dbReference type="InterPro" id="IPR000873">
    <property type="entry name" value="AMP-dep_synth/lig_dom"/>
</dbReference>
<dbReference type="SUPFAM" id="SSF56801">
    <property type="entry name" value="Acetyl-CoA synthetase-like"/>
    <property type="match status" value="1"/>
</dbReference>
<evidence type="ECO:0000259" key="4">
    <source>
        <dbReference type="Pfam" id="PF16177"/>
    </source>
</evidence>
<evidence type="ECO:0000256" key="1">
    <source>
        <dbReference type="ARBA" id="ARBA00006432"/>
    </source>
</evidence>
<dbReference type="EMBL" id="JAEKJA010000006">
    <property type="protein sequence ID" value="MBJ3775812.1"/>
    <property type="molecule type" value="Genomic_DNA"/>
</dbReference>
<dbReference type="Gene3D" id="3.30.300.30">
    <property type="match status" value="1"/>
</dbReference>
<comment type="caution">
    <text evidence="5">The sequence shown here is derived from an EMBL/GenBank/DDBJ whole genome shotgun (WGS) entry which is preliminary data.</text>
</comment>
<dbReference type="PROSITE" id="PS00455">
    <property type="entry name" value="AMP_BINDING"/>
    <property type="match status" value="1"/>
</dbReference>
<evidence type="ECO:0000259" key="2">
    <source>
        <dbReference type="Pfam" id="PF00501"/>
    </source>
</evidence>
<proteinExistence type="inferred from homology"/>
<reference evidence="5" key="1">
    <citation type="submission" date="2020-12" db="EMBL/GenBank/DDBJ databases">
        <title>Bacterial taxonomy.</title>
        <authorList>
            <person name="Pan X."/>
        </authorList>
    </citation>
    <scope>NUCLEOTIDE SEQUENCE</scope>
    <source>
        <strain evidence="5">B2012</strain>
    </source>
</reference>
<dbReference type="Pfam" id="PF00501">
    <property type="entry name" value="AMP-binding"/>
    <property type="match status" value="1"/>
</dbReference>
<dbReference type="Proteomes" id="UP000609531">
    <property type="component" value="Unassembled WGS sequence"/>
</dbReference>
<dbReference type="InterPro" id="IPR045851">
    <property type="entry name" value="AMP-bd_C_sf"/>
</dbReference>
<gene>
    <name evidence="5" type="ORF">JCR33_08955</name>
</gene>
<dbReference type="GO" id="GO:0050218">
    <property type="term" value="F:propionate-CoA ligase activity"/>
    <property type="evidence" value="ECO:0007669"/>
    <property type="project" value="TreeGrafter"/>
</dbReference>
<accession>A0A934MD03</accession>
<protein>
    <submittedName>
        <fullName evidence="5">AMP-binding protein</fullName>
    </submittedName>
</protein>
<name>A0A934MD03_9HYPH</name>
<evidence type="ECO:0000313" key="5">
    <source>
        <dbReference type="EMBL" id="MBJ3775812.1"/>
    </source>
</evidence>
<dbReference type="AlphaFoldDB" id="A0A934MD03"/>
<dbReference type="Gene3D" id="3.40.50.12780">
    <property type="entry name" value="N-terminal domain of ligase-like"/>
    <property type="match status" value="1"/>
</dbReference>
<dbReference type="Pfam" id="PF16177">
    <property type="entry name" value="ACAS_N"/>
    <property type="match status" value="1"/>
</dbReference>
<dbReference type="Pfam" id="PF13193">
    <property type="entry name" value="AMP-binding_C"/>
    <property type="match status" value="1"/>
</dbReference>
<feature type="domain" description="Acetyl-coenzyme A synthetase N-terminal" evidence="4">
    <location>
        <begin position="5"/>
        <end position="59"/>
    </location>
</feature>
<sequence>MPGEYAATMDAWRQDPYAFWLDASRAIDWIEPPKAVFDATTGAYGRWFPDAVCNTCWNAVDRHVPTRGHQLAVIHDSPLTGTITRWTYADLAVRVGAMAAVLTDFGIKKGDRVIVYMPMIPETLVAMLACARVGAIHSVVFGGFAARELAARLDDSEPSLILAASCGIEPGRLVPYEDLVNEAREIATCKPPVLMFQRPHHPARLDGPDTHDLGSLYEAALAAGRTVPCEPLMGTDPLYILYTSGTTGHPKGVVRDNAGHMVALAWSMTNVYGIKPGEVFWAASDVGWVVGHSYIVYAPLLIGATTVLYEGKPVGTPDAGAFWRVIAEHDVKALFTAPTAIRAVKKEDPDGKLPAEYDLSGFRALFLAGERADPASIAWAEQALNVPVLDHWWQTETGWAIVGNPFGLEPLPVKPGSPTKPMPGYDVVILSDAGEELSQGRLGNVVIRLPLPPSCLPTLWGDDERFRSAYLTRFEGFYNTSDAGLIDEDGYVFIMARTDDVINVAGHRLSTGVMEDVLTSHPAVVECAVVGADDPIKGQVPVGFVVVKPGTSVDGLEAELVAKVRHEVGPVAAFKHVIAVPRLPKTRSGKTLRATMKKIADGEAYTMPATIDDPGALADIENAMTQRSESA</sequence>
<feature type="domain" description="AMP-binding enzyme C-terminal" evidence="3">
    <location>
        <begin position="514"/>
        <end position="590"/>
    </location>
</feature>
<keyword evidence="6" id="KW-1185">Reference proteome</keyword>
<dbReference type="PANTHER" id="PTHR43347:SF3">
    <property type="entry name" value="ACYL-COA SYNTHETASE SHORT-CHAIN FAMILY MEMBER 3, MITOCHONDRIAL"/>
    <property type="match status" value="1"/>
</dbReference>
<dbReference type="InterPro" id="IPR042099">
    <property type="entry name" value="ANL_N_sf"/>
</dbReference>
<feature type="domain" description="AMP-dependent synthetase/ligase" evidence="2">
    <location>
        <begin position="68"/>
        <end position="449"/>
    </location>
</feature>
<dbReference type="PANTHER" id="PTHR43347">
    <property type="entry name" value="ACYL-COA SYNTHETASE"/>
    <property type="match status" value="1"/>
</dbReference>
<organism evidence="5 6">
    <name type="scientific">Acuticoccus mangrovi</name>
    <dbReference type="NCBI Taxonomy" id="2796142"/>
    <lineage>
        <taxon>Bacteria</taxon>
        <taxon>Pseudomonadati</taxon>
        <taxon>Pseudomonadota</taxon>
        <taxon>Alphaproteobacteria</taxon>
        <taxon>Hyphomicrobiales</taxon>
        <taxon>Amorphaceae</taxon>
        <taxon>Acuticoccus</taxon>
    </lineage>
</organism>
<dbReference type="InterPro" id="IPR025110">
    <property type="entry name" value="AMP-bd_C"/>
</dbReference>
<dbReference type="InterPro" id="IPR020845">
    <property type="entry name" value="AMP-binding_CS"/>
</dbReference>
<dbReference type="InterPro" id="IPR032387">
    <property type="entry name" value="ACAS_N"/>
</dbReference>
<comment type="similarity">
    <text evidence="1">Belongs to the ATP-dependent AMP-binding enzyme family.</text>
</comment>